<organism evidence="1 2">
    <name type="scientific">Ilumatobacter fluminis</name>
    <dbReference type="NCBI Taxonomy" id="467091"/>
    <lineage>
        <taxon>Bacteria</taxon>
        <taxon>Bacillati</taxon>
        <taxon>Actinomycetota</taxon>
        <taxon>Acidimicrobiia</taxon>
        <taxon>Acidimicrobiales</taxon>
        <taxon>Ilumatobacteraceae</taxon>
        <taxon>Ilumatobacter</taxon>
    </lineage>
</organism>
<dbReference type="Gene3D" id="3.90.1150.30">
    <property type="match status" value="1"/>
</dbReference>
<keyword evidence="2" id="KW-1185">Reference proteome</keyword>
<dbReference type="RefSeq" id="WP_133867159.1">
    <property type="nucleotide sequence ID" value="NZ_SOAU01000001.1"/>
</dbReference>
<proteinExistence type="predicted"/>
<evidence type="ECO:0000313" key="1">
    <source>
        <dbReference type="EMBL" id="TDT14632.1"/>
    </source>
</evidence>
<comment type="caution">
    <text evidence="1">The sequence shown here is derived from an EMBL/GenBank/DDBJ whole genome shotgun (WGS) entry which is preliminary data.</text>
</comment>
<reference evidence="1 2" key="1">
    <citation type="submission" date="2019-03" db="EMBL/GenBank/DDBJ databases">
        <title>Sequencing the genomes of 1000 actinobacteria strains.</title>
        <authorList>
            <person name="Klenk H.-P."/>
        </authorList>
    </citation>
    <scope>NUCLEOTIDE SEQUENCE [LARGE SCALE GENOMIC DNA]</scope>
    <source>
        <strain evidence="1 2">DSM 18936</strain>
    </source>
</reference>
<dbReference type="AlphaFoldDB" id="A0A4R7HUN4"/>
<protein>
    <submittedName>
        <fullName evidence="1">YjbR protein</fullName>
    </submittedName>
</protein>
<accession>A0A4R7HUN4</accession>
<dbReference type="OrthoDB" id="8479417at2"/>
<evidence type="ECO:0000313" key="2">
    <source>
        <dbReference type="Proteomes" id="UP000294558"/>
    </source>
</evidence>
<dbReference type="InterPro" id="IPR058532">
    <property type="entry name" value="YjbR/MT2646/Rv2570-like"/>
</dbReference>
<dbReference type="EMBL" id="SOAU01000001">
    <property type="protein sequence ID" value="TDT14632.1"/>
    <property type="molecule type" value="Genomic_DNA"/>
</dbReference>
<dbReference type="SUPFAM" id="SSF142906">
    <property type="entry name" value="YjbR-like"/>
    <property type="match status" value="1"/>
</dbReference>
<dbReference type="Pfam" id="PF04237">
    <property type="entry name" value="YjbR"/>
    <property type="match status" value="1"/>
</dbReference>
<dbReference type="Proteomes" id="UP000294558">
    <property type="component" value="Unassembled WGS sequence"/>
</dbReference>
<dbReference type="InterPro" id="IPR038056">
    <property type="entry name" value="YjbR-like_sf"/>
</dbReference>
<gene>
    <name evidence="1" type="ORF">BDK89_0187</name>
</gene>
<name>A0A4R7HUN4_9ACTN</name>
<sequence>MAKPKGRAYVDDVPEEYEDRLRAIGESLPEAYEERAWVGVRWRVRKQTFAQLLAIDDEGEPRRVVLTFRSQGEELEVLKNAGHPFFLLGWGRDAMGMVIDDDTDWDEVAELVTESYCTRAPKKLIALLDRPPDP</sequence>